<name>A0A845BTS3_9NEIS</name>
<evidence type="ECO:0000256" key="1">
    <source>
        <dbReference type="SAM" id="MobiDB-lite"/>
    </source>
</evidence>
<evidence type="ECO:0000313" key="3">
    <source>
        <dbReference type="Proteomes" id="UP000467214"/>
    </source>
</evidence>
<dbReference type="RefSeq" id="WP_160797840.1">
    <property type="nucleotide sequence ID" value="NZ_WSSB01000014.1"/>
</dbReference>
<gene>
    <name evidence="2" type="ORF">GQF02_13505</name>
</gene>
<keyword evidence="3" id="KW-1185">Reference proteome</keyword>
<feature type="region of interest" description="Disordered" evidence="1">
    <location>
        <begin position="1"/>
        <end position="57"/>
    </location>
</feature>
<evidence type="ECO:0000313" key="2">
    <source>
        <dbReference type="EMBL" id="MXR37991.1"/>
    </source>
</evidence>
<reference evidence="2 3" key="1">
    <citation type="submission" date="2019-12" db="EMBL/GenBank/DDBJ databases">
        <title>Neisseriaceae gen. nov. sp. Genome sequencing and assembly.</title>
        <authorList>
            <person name="Liu Z."/>
            <person name="Li A."/>
        </authorList>
    </citation>
    <scope>NUCLEOTIDE SEQUENCE [LARGE SCALE GENOMIC DNA]</scope>
    <source>
        <strain evidence="2 3">B2N2-7</strain>
    </source>
</reference>
<organism evidence="2 3">
    <name type="scientific">Craterilacuibacter sinensis</name>
    <dbReference type="NCBI Taxonomy" id="2686017"/>
    <lineage>
        <taxon>Bacteria</taxon>
        <taxon>Pseudomonadati</taxon>
        <taxon>Pseudomonadota</taxon>
        <taxon>Betaproteobacteria</taxon>
        <taxon>Neisseriales</taxon>
        <taxon>Neisseriaceae</taxon>
        <taxon>Craterilacuibacter</taxon>
    </lineage>
</organism>
<dbReference type="EMBL" id="WSSB01000014">
    <property type="protein sequence ID" value="MXR37991.1"/>
    <property type="molecule type" value="Genomic_DNA"/>
</dbReference>
<dbReference type="Proteomes" id="UP000467214">
    <property type="component" value="Unassembled WGS sequence"/>
</dbReference>
<dbReference type="AlphaFoldDB" id="A0A845BTS3"/>
<proteinExistence type="predicted"/>
<sequence>MTKQSCRQTGHPVKKAKRTIEKEGEDAEKTMLVSSGQRQKSKKPRNSGLSALVLAER</sequence>
<accession>A0A845BTS3</accession>
<comment type="caution">
    <text evidence="2">The sequence shown here is derived from an EMBL/GenBank/DDBJ whole genome shotgun (WGS) entry which is preliminary data.</text>
</comment>
<protein>
    <submittedName>
        <fullName evidence="2">Uncharacterized protein</fullName>
    </submittedName>
</protein>